<gene>
    <name evidence="1" type="ORF">CLIB1444_03S02806</name>
</gene>
<evidence type="ECO:0000313" key="1">
    <source>
        <dbReference type="EMBL" id="CAH6720028.1"/>
    </source>
</evidence>
<accession>A0ACA9Y4W1</accession>
<dbReference type="EMBL" id="CALSDN010000003">
    <property type="protein sequence ID" value="CAH6720028.1"/>
    <property type="molecule type" value="Genomic_DNA"/>
</dbReference>
<name>A0ACA9Y4W1_9ASCO</name>
<proteinExistence type="predicted"/>
<sequence length="516" mass="59732">MQVRCLSCRKLKIGCDKARPKCEYCRSTGRECVYVERQKKTKVKKITKAKKNIDKIDDKLNDILSWELPDNGSIEDFNLDGSKSGSESVSGSEYMLNTDSFDSQSVSGESVELEYWNDLTIPAVNDLNCGHIQLGISKFEYRLLVTFPRLLIGDKIDWAPHEQMNPMEQIWLTDIPSLWQESSIIRNNIFSLTSMILYRLTDASELILEDLGPTAIYQGFKYDISEDQDQGWNGDFIDKLISPPESPESIGSVKSPKVPDALVKNELYIKTLSYFNDSINQTCTTIDQILAKDELEVFEAAEVSFSALLLFTFLGLQDFNLVKLINFEPNQPLDLVSLVKTMKPVIGKSFPVLYNTKYHRIFYLSELLSPKIDVIEFPIIENLRNWVYNFEFDEKYKQAFGKILRAIEIFNLCLTRGLKENEGSLVVRWIFLLDFSVYDLMLNHDVIGLKLLNFYSFVCVVNGFQIKSGIFHEYMDWYITNQDYDSEDLILFDYVKKNKRITMEELTEFNPKHRRS</sequence>
<keyword evidence="2" id="KW-1185">Reference proteome</keyword>
<organism evidence="1 2">
    <name type="scientific">[Candida] jaroonii</name>
    <dbReference type="NCBI Taxonomy" id="467808"/>
    <lineage>
        <taxon>Eukaryota</taxon>
        <taxon>Fungi</taxon>
        <taxon>Dikarya</taxon>
        <taxon>Ascomycota</taxon>
        <taxon>Saccharomycotina</taxon>
        <taxon>Pichiomycetes</taxon>
        <taxon>Debaryomycetaceae</taxon>
        <taxon>Yamadazyma</taxon>
    </lineage>
</organism>
<protein>
    <submittedName>
        <fullName evidence="1">Uncharacterized protein</fullName>
    </submittedName>
</protein>
<dbReference type="Proteomes" id="UP001152531">
    <property type="component" value="Unassembled WGS sequence"/>
</dbReference>
<evidence type="ECO:0000313" key="2">
    <source>
        <dbReference type="Proteomes" id="UP001152531"/>
    </source>
</evidence>
<reference evidence="1" key="1">
    <citation type="submission" date="2022-06" db="EMBL/GenBank/DDBJ databases">
        <authorList>
            <person name="Legras J.-L."/>
            <person name="Devillers H."/>
            <person name="Grondin C."/>
        </authorList>
    </citation>
    <scope>NUCLEOTIDE SEQUENCE</scope>
    <source>
        <strain evidence="1">CLIB 1444</strain>
    </source>
</reference>
<comment type="caution">
    <text evidence="1">The sequence shown here is derived from an EMBL/GenBank/DDBJ whole genome shotgun (WGS) entry which is preliminary data.</text>
</comment>